<dbReference type="InterPro" id="IPR036915">
    <property type="entry name" value="Cyclin-like_sf"/>
</dbReference>
<keyword evidence="2" id="KW-1185">Reference proteome</keyword>
<name>A0AAV5BG14_ELECO</name>
<gene>
    <name evidence="1" type="primary">ga00624</name>
    <name evidence="1" type="ORF">PR202_ga00624</name>
</gene>
<protein>
    <submittedName>
        <fullName evidence="1">Uncharacterized protein</fullName>
    </submittedName>
</protein>
<sequence>MLLDGEPKIVDKLSHERMYSWYFTREELEKLSPSRKDGISESKESEIRHLYCSFIRDIGMRLKLYVISFAAEIYFLSVPFLECTSDDNSDSNNVLSSLLFASIPCQKWVAGEKLCFVAELMVCYCPCKLQKF</sequence>
<dbReference type="SUPFAM" id="SSF47954">
    <property type="entry name" value="Cyclin-like"/>
    <property type="match status" value="1"/>
</dbReference>
<comment type="caution">
    <text evidence="1">The sequence shown here is derived from an EMBL/GenBank/DDBJ whole genome shotgun (WGS) entry which is preliminary data.</text>
</comment>
<proteinExistence type="predicted"/>
<reference evidence="1" key="1">
    <citation type="journal article" date="2018" name="DNA Res.">
        <title>Multiple hybrid de novo genome assembly of finger millet, an orphan allotetraploid crop.</title>
        <authorList>
            <person name="Hatakeyama M."/>
            <person name="Aluri S."/>
            <person name="Balachadran M.T."/>
            <person name="Sivarajan S.R."/>
            <person name="Patrignani A."/>
            <person name="Gruter S."/>
            <person name="Poveda L."/>
            <person name="Shimizu-Inatsugi R."/>
            <person name="Baeten J."/>
            <person name="Francoijs K.J."/>
            <person name="Nataraja K.N."/>
            <person name="Reddy Y.A.N."/>
            <person name="Phadnis S."/>
            <person name="Ravikumar R.L."/>
            <person name="Schlapbach R."/>
            <person name="Sreeman S.M."/>
            <person name="Shimizu K.K."/>
        </authorList>
    </citation>
    <scope>NUCLEOTIDE SEQUENCE</scope>
</reference>
<dbReference type="Proteomes" id="UP001054889">
    <property type="component" value="Unassembled WGS sequence"/>
</dbReference>
<dbReference type="EMBL" id="BQKI01000001">
    <property type="protein sequence ID" value="GJM84911.1"/>
    <property type="molecule type" value="Genomic_DNA"/>
</dbReference>
<dbReference type="Gene3D" id="1.10.472.10">
    <property type="entry name" value="Cyclin-like"/>
    <property type="match status" value="1"/>
</dbReference>
<organism evidence="1 2">
    <name type="scientific">Eleusine coracana subsp. coracana</name>
    <dbReference type="NCBI Taxonomy" id="191504"/>
    <lineage>
        <taxon>Eukaryota</taxon>
        <taxon>Viridiplantae</taxon>
        <taxon>Streptophyta</taxon>
        <taxon>Embryophyta</taxon>
        <taxon>Tracheophyta</taxon>
        <taxon>Spermatophyta</taxon>
        <taxon>Magnoliopsida</taxon>
        <taxon>Liliopsida</taxon>
        <taxon>Poales</taxon>
        <taxon>Poaceae</taxon>
        <taxon>PACMAD clade</taxon>
        <taxon>Chloridoideae</taxon>
        <taxon>Cynodonteae</taxon>
        <taxon>Eleusininae</taxon>
        <taxon>Eleusine</taxon>
    </lineage>
</organism>
<reference evidence="1" key="2">
    <citation type="submission" date="2021-12" db="EMBL/GenBank/DDBJ databases">
        <title>Resequencing data analysis of finger millet.</title>
        <authorList>
            <person name="Hatakeyama M."/>
            <person name="Aluri S."/>
            <person name="Balachadran M.T."/>
            <person name="Sivarajan S.R."/>
            <person name="Poveda L."/>
            <person name="Shimizu-Inatsugi R."/>
            <person name="Schlapbach R."/>
            <person name="Sreeman S.M."/>
            <person name="Shimizu K.K."/>
        </authorList>
    </citation>
    <scope>NUCLEOTIDE SEQUENCE</scope>
</reference>
<evidence type="ECO:0000313" key="1">
    <source>
        <dbReference type="EMBL" id="GJM84911.1"/>
    </source>
</evidence>
<dbReference type="AlphaFoldDB" id="A0AAV5BG14"/>
<evidence type="ECO:0000313" key="2">
    <source>
        <dbReference type="Proteomes" id="UP001054889"/>
    </source>
</evidence>
<accession>A0AAV5BG14</accession>